<dbReference type="Proteomes" id="UP000188597">
    <property type="component" value="Unassembled WGS sequence"/>
</dbReference>
<organism evidence="1 2">
    <name type="scientific">Fictibacillus arsenicus</name>
    <dbReference type="NCBI Taxonomy" id="255247"/>
    <lineage>
        <taxon>Bacteria</taxon>
        <taxon>Bacillati</taxon>
        <taxon>Bacillota</taxon>
        <taxon>Bacilli</taxon>
        <taxon>Bacillales</taxon>
        <taxon>Fictibacillaceae</taxon>
        <taxon>Fictibacillus</taxon>
    </lineage>
</organism>
<dbReference type="Gene3D" id="1.10.220.90">
    <property type="entry name" value="Mistic"/>
    <property type="match status" value="1"/>
</dbReference>
<accession>A0A1V3GDN1</accession>
<dbReference type="Pfam" id="PF11458">
    <property type="entry name" value="Mistic"/>
    <property type="match status" value="1"/>
</dbReference>
<dbReference type="EMBL" id="MQMF01000001">
    <property type="protein sequence ID" value="OOE14964.1"/>
    <property type="molecule type" value="Genomic_DNA"/>
</dbReference>
<dbReference type="AlphaFoldDB" id="A0A1V3GDN1"/>
<dbReference type="InterPro" id="IPR021078">
    <property type="entry name" value="Membrane-integrating_Mistic"/>
</dbReference>
<protein>
    <recommendedName>
        <fullName evidence="3">Atypical membrane-integrating protein (Mistic protein)</fullName>
    </recommendedName>
</protein>
<name>A0A1V3GDN1_9BACL</name>
<dbReference type="InterPro" id="IPR038193">
    <property type="entry name" value="Mistic_sf"/>
</dbReference>
<gene>
    <name evidence="1" type="ORF">UN64_02465</name>
</gene>
<proteinExistence type="predicted"/>
<evidence type="ECO:0008006" key="3">
    <source>
        <dbReference type="Google" id="ProtNLM"/>
    </source>
</evidence>
<reference evidence="1 2" key="1">
    <citation type="submission" date="2016-11" db="EMBL/GenBank/DDBJ databases">
        <authorList>
            <person name="Jaros S."/>
            <person name="Januszkiewicz K."/>
            <person name="Wedrychowicz H."/>
        </authorList>
    </citation>
    <scope>NUCLEOTIDE SEQUENCE [LARGE SCALE GENOMIC DNA]</scope>
    <source>
        <strain evidence="1 2">Con a/3</strain>
    </source>
</reference>
<evidence type="ECO:0000313" key="1">
    <source>
        <dbReference type="EMBL" id="OOE14964.1"/>
    </source>
</evidence>
<comment type="caution">
    <text evidence="1">The sequence shown here is derived from an EMBL/GenBank/DDBJ whole genome shotgun (WGS) entry which is preliminary data.</text>
</comment>
<evidence type="ECO:0000313" key="2">
    <source>
        <dbReference type="Proteomes" id="UP000188597"/>
    </source>
</evidence>
<sequence length="90" mass="10448">MKYNKEDREKYSDAIDRMQEGLDTMIDLYNEAEDDEDLIHYEEEVIAAIKEAKEIFGSDFIDQKINTIVKEVLSLMQGGQTRGQTPDKDK</sequence>